<evidence type="ECO:0000256" key="1">
    <source>
        <dbReference type="ARBA" id="ARBA00008270"/>
    </source>
</evidence>
<dbReference type="PANTHER" id="PTHR13774:SF17">
    <property type="entry name" value="PHENAZINE BIOSYNTHESIS-LIKE DOMAIN-CONTAINING PROTEIN"/>
    <property type="match status" value="1"/>
</dbReference>
<keyword evidence="5" id="KW-1185">Reference proteome</keyword>
<organism evidence="4 5">
    <name type="scientific">Acrasis kona</name>
    <dbReference type="NCBI Taxonomy" id="1008807"/>
    <lineage>
        <taxon>Eukaryota</taxon>
        <taxon>Discoba</taxon>
        <taxon>Heterolobosea</taxon>
        <taxon>Tetramitia</taxon>
        <taxon>Eutetramitia</taxon>
        <taxon>Acrasidae</taxon>
        <taxon>Acrasis</taxon>
    </lineage>
</organism>
<dbReference type="SUPFAM" id="SSF54506">
    <property type="entry name" value="Diaminopimelate epimerase-like"/>
    <property type="match status" value="1"/>
</dbReference>
<dbReference type="EMBL" id="JAOPGA020001102">
    <property type="protein sequence ID" value="KAL0485089.1"/>
    <property type="molecule type" value="Genomic_DNA"/>
</dbReference>
<reference evidence="4 5" key="1">
    <citation type="submission" date="2024-03" db="EMBL/GenBank/DDBJ databases">
        <title>The Acrasis kona genome and developmental transcriptomes reveal deep origins of eukaryotic multicellular pathways.</title>
        <authorList>
            <person name="Sheikh S."/>
            <person name="Fu C.-J."/>
            <person name="Brown M.W."/>
            <person name="Baldauf S.L."/>
        </authorList>
    </citation>
    <scope>NUCLEOTIDE SEQUENCE [LARGE SCALE GENOMIC DNA]</scope>
    <source>
        <strain evidence="4 5">ATCC MYA-3509</strain>
    </source>
</reference>
<evidence type="ECO:0000313" key="4">
    <source>
        <dbReference type="EMBL" id="KAL0485089.1"/>
    </source>
</evidence>
<evidence type="ECO:0000313" key="5">
    <source>
        <dbReference type="Proteomes" id="UP001431209"/>
    </source>
</evidence>
<accession>A0AAW2Z6Y3</accession>
<dbReference type="Gene3D" id="3.10.310.10">
    <property type="entry name" value="Diaminopimelate Epimerase, Chain A, domain 1"/>
    <property type="match status" value="2"/>
</dbReference>
<evidence type="ECO:0000256" key="3">
    <source>
        <dbReference type="PIRSR" id="PIRSR016184-1"/>
    </source>
</evidence>
<dbReference type="GO" id="GO:0005737">
    <property type="term" value="C:cytoplasm"/>
    <property type="evidence" value="ECO:0007669"/>
    <property type="project" value="TreeGrafter"/>
</dbReference>
<comment type="similarity">
    <text evidence="1">Belongs to the PhzF family.</text>
</comment>
<dbReference type="Pfam" id="PF02567">
    <property type="entry name" value="PhzC-PhzF"/>
    <property type="match status" value="1"/>
</dbReference>
<evidence type="ECO:0000256" key="2">
    <source>
        <dbReference type="ARBA" id="ARBA00023235"/>
    </source>
</evidence>
<dbReference type="AlphaFoldDB" id="A0AAW2Z6Y3"/>
<protein>
    <recommendedName>
        <fullName evidence="6">Phenazine biosynthesis-like domain-containing protein 1</fullName>
    </recommendedName>
</protein>
<gene>
    <name evidence="4" type="ORF">AKO1_011839</name>
</gene>
<dbReference type="NCBIfam" id="TIGR00654">
    <property type="entry name" value="PhzF_family"/>
    <property type="match status" value="1"/>
</dbReference>
<keyword evidence="2" id="KW-0413">Isomerase</keyword>
<proteinExistence type="inferred from homology"/>
<name>A0AAW2Z6Y3_9EUKA</name>
<comment type="caution">
    <text evidence="4">The sequence shown here is derived from an EMBL/GenBank/DDBJ whole genome shotgun (WGS) entry which is preliminary data.</text>
</comment>
<sequence>MVCTEIFIADAFTKVAFNGNPAAVCLLKESIDEEKMKLIAREMNLSETAFITTSELSKESEVILNLRWFTPTVEVALCGHATLASAHILINEGYLSSLLPKSNNIQEIKFDTKSGRLGVTKSSDGRLTMDFPLGEPKKITLSTNTLDRLMSVLSVGDRACVKNVALCRVTKKLLVEVDNYQSVIRAKANKDLMNIDFECNDVNLHVRGIILTTADAPHHHDQRYDFCSRYFSPWNGIAEDPVNGSGHTVQGVYYSNMLNKKDLVAYQASDRTGVLYLTLSENRILMSGYAKTVLKGSINI</sequence>
<feature type="active site" evidence="3">
    <location>
        <position position="47"/>
    </location>
</feature>
<evidence type="ECO:0008006" key="6">
    <source>
        <dbReference type="Google" id="ProtNLM"/>
    </source>
</evidence>
<dbReference type="PIRSF" id="PIRSF016184">
    <property type="entry name" value="PhzC_PhzF"/>
    <property type="match status" value="1"/>
</dbReference>
<dbReference type="InterPro" id="IPR003719">
    <property type="entry name" value="Phenazine_PhzF-like"/>
</dbReference>
<dbReference type="Proteomes" id="UP001431209">
    <property type="component" value="Unassembled WGS sequence"/>
</dbReference>
<dbReference type="PANTHER" id="PTHR13774">
    <property type="entry name" value="PHENAZINE BIOSYNTHESIS PROTEIN"/>
    <property type="match status" value="1"/>
</dbReference>
<dbReference type="GO" id="GO:0016853">
    <property type="term" value="F:isomerase activity"/>
    <property type="evidence" value="ECO:0007669"/>
    <property type="project" value="UniProtKB-KW"/>
</dbReference>